<dbReference type="CDD" id="cd13316">
    <property type="entry name" value="PH_Boi"/>
    <property type="match status" value="1"/>
</dbReference>
<dbReference type="SMART" id="SM00454">
    <property type="entry name" value="SAM"/>
    <property type="match status" value="1"/>
</dbReference>
<evidence type="ECO:0000256" key="3">
    <source>
        <dbReference type="PROSITE-ProRule" id="PRU00192"/>
    </source>
</evidence>
<evidence type="ECO:0000259" key="7">
    <source>
        <dbReference type="PROSITE" id="PS50105"/>
    </source>
</evidence>
<accession>G0VFQ1</accession>
<feature type="compositionally biased region" description="Basic residues" evidence="4">
    <location>
        <begin position="718"/>
        <end position="728"/>
    </location>
</feature>
<dbReference type="STRING" id="1064592.G0VFQ1"/>
<dbReference type="GeneID" id="96903949"/>
<dbReference type="SMART" id="SM00233">
    <property type="entry name" value="PH"/>
    <property type="match status" value="1"/>
</dbReference>
<feature type="compositionally biased region" description="Low complexity" evidence="4">
    <location>
        <begin position="642"/>
        <end position="654"/>
    </location>
</feature>
<dbReference type="SUPFAM" id="SSF50729">
    <property type="entry name" value="PH domain-like"/>
    <property type="match status" value="1"/>
</dbReference>
<dbReference type="PANTHER" id="PTHR22902:SF27">
    <property type="entry name" value="PLECKSTRIN HOMOLOGY DOMAIN-CONTAINING FAMILY A MEMBER 3"/>
    <property type="match status" value="1"/>
</dbReference>
<dbReference type="KEGG" id="ncs:NCAS_0E02480"/>
<feature type="region of interest" description="Disordered" evidence="4">
    <location>
        <begin position="259"/>
        <end position="336"/>
    </location>
</feature>
<organism evidence="8 9">
    <name type="scientific">Naumovozyma castellii</name>
    <name type="common">Yeast</name>
    <name type="synonym">Saccharomyces castellii</name>
    <dbReference type="NCBI Taxonomy" id="27288"/>
    <lineage>
        <taxon>Eukaryota</taxon>
        <taxon>Fungi</taxon>
        <taxon>Dikarya</taxon>
        <taxon>Ascomycota</taxon>
        <taxon>Saccharomycotina</taxon>
        <taxon>Saccharomycetes</taxon>
        <taxon>Saccharomycetales</taxon>
        <taxon>Saccharomycetaceae</taxon>
        <taxon>Naumovozyma</taxon>
    </lineage>
</organism>
<dbReference type="InterPro" id="IPR001660">
    <property type="entry name" value="SAM"/>
</dbReference>
<feature type="domain" description="SAM" evidence="7">
    <location>
        <begin position="189"/>
        <end position="253"/>
    </location>
</feature>
<dbReference type="GO" id="GO:0007015">
    <property type="term" value="P:actin filament organization"/>
    <property type="evidence" value="ECO:0007669"/>
    <property type="project" value="EnsemblFungi"/>
</dbReference>
<feature type="compositionally biased region" description="Polar residues" evidence="4">
    <location>
        <begin position="461"/>
        <end position="491"/>
    </location>
</feature>
<feature type="domain" description="PH" evidence="6">
    <location>
        <begin position="780"/>
        <end position="901"/>
    </location>
</feature>
<dbReference type="InterPro" id="IPR011993">
    <property type="entry name" value="PH-like_dom_sf"/>
</dbReference>
<evidence type="ECO:0000256" key="4">
    <source>
        <dbReference type="SAM" id="MobiDB-lite"/>
    </source>
</evidence>
<dbReference type="PROSITE" id="PS50003">
    <property type="entry name" value="PH_DOMAIN"/>
    <property type="match status" value="1"/>
</dbReference>
<feature type="compositionally biased region" description="Polar residues" evidence="4">
    <location>
        <begin position="598"/>
        <end position="612"/>
    </location>
</feature>
<reference evidence="8 9" key="1">
    <citation type="journal article" date="2011" name="Proc. Natl. Acad. Sci. U.S.A.">
        <title>Evolutionary erosion of yeast sex chromosomes by mating-type switching accidents.</title>
        <authorList>
            <person name="Gordon J.L."/>
            <person name="Armisen D."/>
            <person name="Proux-Wera E."/>
            <person name="Oheigeartaigh S.S."/>
            <person name="Byrne K.P."/>
            <person name="Wolfe K.H."/>
        </authorList>
    </citation>
    <scope>NUCLEOTIDE SEQUENCE [LARGE SCALE GENOMIC DNA]</scope>
    <source>
        <strain evidence="9">ATCC 76901 / BCRC 22586 / CBS 4309 / NBRC 1992 / NRRL Y-12630</strain>
    </source>
</reference>
<dbReference type="AlphaFoldDB" id="G0VFQ1"/>
<dbReference type="Gene3D" id="2.30.29.30">
    <property type="entry name" value="Pleckstrin-homology domain (PH domain)/Phosphotyrosine-binding domain (PTB)"/>
    <property type="match status" value="1"/>
</dbReference>
<dbReference type="HOGENOM" id="CLU_003845_0_0_1"/>
<dbReference type="GO" id="GO:0005543">
    <property type="term" value="F:phospholipid binding"/>
    <property type="evidence" value="ECO:0007669"/>
    <property type="project" value="EnsemblFungi"/>
</dbReference>
<proteinExistence type="predicted"/>
<dbReference type="Proteomes" id="UP000001640">
    <property type="component" value="Chromosome 5"/>
</dbReference>
<dbReference type="FunFam" id="2.30.29.30:FF:000230">
    <property type="entry name" value="Polarized growth protein (Boi2)"/>
    <property type="match status" value="1"/>
</dbReference>
<keyword evidence="1 3" id="KW-0728">SH3 domain</keyword>
<dbReference type="PROSITE" id="PS50002">
    <property type="entry name" value="SH3"/>
    <property type="match status" value="1"/>
</dbReference>
<dbReference type="SMART" id="SM00326">
    <property type="entry name" value="SH3"/>
    <property type="match status" value="1"/>
</dbReference>
<evidence type="ECO:0000256" key="1">
    <source>
        <dbReference type="ARBA" id="ARBA00022443"/>
    </source>
</evidence>
<feature type="compositionally biased region" description="Polar residues" evidence="4">
    <location>
        <begin position="410"/>
        <end position="429"/>
    </location>
</feature>
<dbReference type="InterPro" id="IPR013761">
    <property type="entry name" value="SAM/pointed_sf"/>
</dbReference>
<feature type="compositionally biased region" description="Polar residues" evidence="4">
    <location>
        <begin position="753"/>
        <end position="764"/>
    </location>
</feature>
<dbReference type="SUPFAM" id="SSF47769">
    <property type="entry name" value="SAM/Pointed domain"/>
    <property type="match status" value="1"/>
</dbReference>
<feature type="compositionally biased region" description="Polar residues" evidence="4">
    <location>
        <begin position="729"/>
        <end position="739"/>
    </location>
</feature>
<evidence type="ECO:0000259" key="5">
    <source>
        <dbReference type="PROSITE" id="PS50002"/>
    </source>
</evidence>
<feature type="compositionally biased region" description="Low complexity" evidence="4">
    <location>
        <begin position="430"/>
        <end position="446"/>
    </location>
</feature>
<dbReference type="GO" id="GO:0007032">
    <property type="term" value="P:endosome organization"/>
    <property type="evidence" value="ECO:0007669"/>
    <property type="project" value="TreeGrafter"/>
</dbReference>
<dbReference type="PROSITE" id="PS50105">
    <property type="entry name" value="SAM_DOMAIN"/>
    <property type="match status" value="1"/>
</dbReference>
<dbReference type="Pfam" id="PF00018">
    <property type="entry name" value="SH3_1"/>
    <property type="match status" value="1"/>
</dbReference>
<dbReference type="GO" id="GO:0005935">
    <property type="term" value="C:cellular bud neck"/>
    <property type="evidence" value="ECO:0007669"/>
    <property type="project" value="EnsemblFungi"/>
</dbReference>
<dbReference type="InParanoid" id="G0VFQ1"/>
<reference key="2">
    <citation type="submission" date="2011-08" db="EMBL/GenBank/DDBJ databases">
        <title>Genome sequence of Naumovozyma castellii.</title>
        <authorList>
            <person name="Gordon J.L."/>
            <person name="Armisen D."/>
            <person name="Proux-Wera E."/>
            <person name="OhEigeartaigh S.S."/>
            <person name="Byrne K.P."/>
            <person name="Wolfe K.H."/>
        </authorList>
    </citation>
    <scope>NUCLEOTIDE SEQUENCE</scope>
    <source>
        <strain>Type strain:CBS 4309</strain>
    </source>
</reference>
<feature type="compositionally biased region" description="Polar residues" evidence="4">
    <location>
        <begin position="293"/>
        <end position="318"/>
    </location>
</feature>
<dbReference type="GO" id="GO:0042147">
    <property type="term" value="P:retrograde transport, endosome to Golgi"/>
    <property type="evidence" value="ECO:0007669"/>
    <property type="project" value="TreeGrafter"/>
</dbReference>
<dbReference type="RefSeq" id="XP_003676677.1">
    <property type="nucleotide sequence ID" value="XM_003676629.1"/>
</dbReference>
<dbReference type="InterPro" id="IPR001849">
    <property type="entry name" value="PH_domain"/>
</dbReference>
<evidence type="ECO:0000313" key="8">
    <source>
        <dbReference type="EMBL" id="CCC70318.1"/>
    </source>
</evidence>
<evidence type="ECO:0000259" key="6">
    <source>
        <dbReference type="PROSITE" id="PS50003"/>
    </source>
</evidence>
<dbReference type="CDD" id="cd09535">
    <property type="entry name" value="SAM_BOI-like_fungal"/>
    <property type="match status" value="1"/>
</dbReference>
<evidence type="ECO:0000313" key="9">
    <source>
        <dbReference type="Proteomes" id="UP000001640"/>
    </source>
</evidence>
<dbReference type="EMBL" id="HE576756">
    <property type="protein sequence ID" value="CCC70318.1"/>
    <property type="molecule type" value="Genomic_DNA"/>
</dbReference>
<dbReference type="Gene3D" id="1.10.150.50">
    <property type="entry name" value="Transcription Factor, Ets-1"/>
    <property type="match status" value="1"/>
</dbReference>
<feature type="compositionally biased region" description="Low complexity" evidence="4">
    <location>
        <begin position="740"/>
        <end position="749"/>
    </location>
</feature>
<dbReference type="Gene3D" id="2.30.30.40">
    <property type="entry name" value="SH3 Domains"/>
    <property type="match status" value="1"/>
</dbReference>
<dbReference type="CDD" id="cd11886">
    <property type="entry name" value="SH3_BOI"/>
    <property type="match status" value="1"/>
</dbReference>
<name>G0VFQ1_NAUCA</name>
<dbReference type="GO" id="GO:0007118">
    <property type="term" value="P:budding cell apical bud growth"/>
    <property type="evidence" value="ECO:0007669"/>
    <property type="project" value="EnsemblFungi"/>
</dbReference>
<dbReference type="GO" id="GO:0005829">
    <property type="term" value="C:cytosol"/>
    <property type="evidence" value="ECO:0007669"/>
    <property type="project" value="GOC"/>
</dbReference>
<dbReference type="eggNOG" id="ENOG502QPMX">
    <property type="taxonomic scope" value="Eukaryota"/>
</dbReference>
<sequence length="995" mass="110852">MSTSHANHQIPSIIEQQMQLQGKPNLVEVRTAYAKRMQDELDLKVGDVIKILKDDELYHDGWYFGQNLKSMKHGLFPVVFTVPVLGKEPIETKKKDVLLDNDISIITTIDDIDKALEELKTDGFSTMLPQSMASSPIEELSNLEPSGGSISSAVTSLTISTNANKSHRQLSFNSKEPSKAISPEGVLQWTPEEVTEYFLSLKYEPSLANHFRDDKISGKILLELDLNHLKELNINPFGTRFEIFKEIEYLRKVLSMKKDNNSSINNSPKKTTELLPPALTNKEILPNSHSKKLSQSLVDLPSANNSPYIRQTNNNSNSGKRRQRPNSLVIDRTNLPQDKIMSGTSIPVVLADGIFESPGKAPKPPSYPSPIQVKTSPVINKYKHRSPEDTYQFPNERTNSTSSAVTTSSKYQFPNTNSPLTYQSKKNVATQTTLSSSSTTNLSSNTEDTTISDPIDHNKVSAPSSLRNPSNNNKAITTGANGNRRNSSFYPQHQKNISAGSFVDLFNRVSMLSPSKAKTDPEISHFEQPRRPKSAMFINRSSPKHTRSSSVATGYVFPNSPRKASNARSSSIVTDKNTNVINLNEPHHHSHHSRRSSQQIAHARSSSSNVATVTRHRKTPSLQNSPRETDGATPKAQHKRSSSFLAFFSSSKPSQDSTTQKPEPESKSKSRTPLHSRKSSLVTSPTKHSKSSSSKKKIIRSISDMDPLPPPPSNSHSSKSKQQQKSKQNRSISEQQHARSSSSSKSTTKLPRPNNNNNKQSTSAFQEGIRTISVKDAILSSNCSGWMNKKGTGKIPTWKTRFFTLHGTRLSYFLGTNDTRERGLIDITSHHVVPIQDDGDDKLTALYAAGMRKGRYCFKLVPPQPGSKKGLTFTQPRVHYFAVETRDEMRSWLAALIKATIDLDTSVPVISSFATATVSLGRAKEMLKEARELELLREQEGFLNEEDEDQLLWEQQILKNEDDAFIGGAEGNNRDSVQIRQDFYNADLKYQGEKI</sequence>
<evidence type="ECO:0000256" key="2">
    <source>
        <dbReference type="ARBA" id="ARBA00022553"/>
    </source>
</evidence>
<dbReference type="InterPro" id="IPR036028">
    <property type="entry name" value="SH3-like_dom_sf"/>
</dbReference>
<dbReference type="Pfam" id="PF00169">
    <property type="entry name" value="PH"/>
    <property type="match status" value="1"/>
</dbReference>
<feature type="region of interest" description="Disordered" evidence="4">
    <location>
        <begin position="515"/>
        <end position="764"/>
    </location>
</feature>
<dbReference type="GO" id="GO:0001881">
    <property type="term" value="P:receptor recycling"/>
    <property type="evidence" value="ECO:0007669"/>
    <property type="project" value="TreeGrafter"/>
</dbReference>
<keyword evidence="9" id="KW-1185">Reference proteome</keyword>
<protein>
    <submittedName>
        <fullName evidence="8">Uncharacterized protein</fullName>
    </submittedName>
</protein>
<feature type="domain" description="SH3" evidence="5">
    <location>
        <begin position="22"/>
        <end position="86"/>
    </location>
</feature>
<dbReference type="Pfam" id="PF07647">
    <property type="entry name" value="SAM_2"/>
    <property type="match status" value="1"/>
</dbReference>
<dbReference type="GO" id="GO:0000920">
    <property type="term" value="P:septum digestion after cytokinesis"/>
    <property type="evidence" value="ECO:0007669"/>
    <property type="project" value="EnsemblFungi"/>
</dbReference>
<feature type="compositionally biased region" description="Basic residues" evidence="4">
    <location>
        <begin position="687"/>
        <end position="699"/>
    </location>
</feature>
<dbReference type="GO" id="GO:0099500">
    <property type="term" value="P:vesicle fusion to plasma membrane"/>
    <property type="evidence" value="ECO:0007669"/>
    <property type="project" value="EnsemblFungi"/>
</dbReference>
<feature type="region of interest" description="Disordered" evidence="4">
    <location>
        <begin position="383"/>
        <end position="491"/>
    </location>
</feature>
<feature type="compositionally biased region" description="Basic and acidic residues" evidence="4">
    <location>
        <begin position="517"/>
        <end position="530"/>
    </location>
</feature>
<dbReference type="GO" id="GO:0005802">
    <property type="term" value="C:trans-Golgi network"/>
    <property type="evidence" value="ECO:0007669"/>
    <property type="project" value="TreeGrafter"/>
</dbReference>
<feature type="compositionally biased region" description="Low complexity" evidence="4">
    <location>
        <begin position="398"/>
        <end position="409"/>
    </location>
</feature>
<dbReference type="InterPro" id="IPR001452">
    <property type="entry name" value="SH3_domain"/>
</dbReference>
<dbReference type="SUPFAM" id="SSF50044">
    <property type="entry name" value="SH3-domain"/>
    <property type="match status" value="1"/>
</dbReference>
<dbReference type="InterPro" id="IPR035551">
    <property type="entry name" value="Boi1/2_SH3"/>
</dbReference>
<feature type="compositionally biased region" description="Basic residues" evidence="4">
    <location>
        <begin position="669"/>
        <end position="678"/>
    </location>
</feature>
<dbReference type="OMA" id="SNCSGWM"/>
<gene>
    <name evidence="8" type="primary">NCAS0E02480</name>
    <name evidence="8" type="ordered locus">NCAS_0E02480</name>
</gene>
<dbReference type="OrthoDB" id="73680at2759"/>
<dbReference type="GO" id="GO:0055037">
    <property type="term" value="C:recycling endosome"/>
    <property type="evidence" value="ECO:0007669"/>
    <property type="project" value="TreeGrafter"/>
</dbReference>
<keyword evidence="2" id="KW-0597">Phosphoprotein</keyword>
<dbReference type="GO" id="GO:0005769">
    <property type="term" value="C:early endosome"/>
    <property type="evidence" value="ECO:0007669"/>
    <property type="project" value="TreeGrafter"/>
</dbReference>
<feature type="compositionally biased region" description="Polar residues" evidence="4">
    <location>
        <begin position="562"/>
        <end position="582"/>
    </location>
</feature>
<dbReference type="InterPro" id="IPR045188">
    <property type="entry name" value="Boi1/Boi2-like"/>
</dbReference>
<dbReference type="PANTHER" id="PTHR22902">
    <property type="entry name" value="SESQUIPEDALIAN"/>
    <property type="match status" value="1"/>
</dbReference>